<comment type="caution">
    <text evidence="2">The sequence shown here is derived from an EMBL/GenBank/DDBJ whole genome shotgun (WGS) entry which is preliminary data.</text>
</comment>
<name>A0ABQ9VCR2_SAGOE</name>
<reference evidence="2 3" key="1">
    <citation type="submission" date="2023-05" db="EMBL/GenBank/DDBJ databases">
        <title>B98-5 Cell Line De Novo Hybrid Assembly: An Optical Mapping Approach.</title>
        <authorList>
            <person name="Kananen K."/>
            <person name="Auerbach J.A."/>
            <person name="Kautto E."/>
            <person name="Blachly J.S."/>
        </authorList>
    </citation>
    <scope>NUCLEOTIDE SEQUENCE [LARGE SCALE GENOMIC DNA]</scope>
    <source>
        <strain evidence="2">B95-8</strain>
        <tissue evidence="2">Cell line</tissue>
    </source>
</reference>
<dbReference type="EMBL" id="JASSZA010000007">
    <property type="protein sequence ID" value="KAK2107159.1"/>
    <property type="molecule type" value="Genomic_DNA"/>
</dbReference>
<gene>
    <name evidence="2" type="ORF">P7K49_016673</name>
</gene>
<keyword evidence="3" id="KW-1185">Reference proteome</keyword>
<organism evidence="2 3">
    <name type="scientific">Saguinus oedipus</name>
    <name type="common">Cotton-top tamarin</name>
    <name type="synonym">Oedipomidas oedipus</name>
    <dbReference type="NCBI Taxonomy" id="9490"/>
    <lineage>
        <taxon>Eukaryota</taxon>
        <taxon>Metazoa</taxon>
        <taxon>Chordata</taxon>
        <taxon>Craniata</taxon>
        <taxon>Vertebrata</taxon>
        <taxon>Euteleostomi</taxon>
        <taxon>Mammalia</taxon>
        <taxon>Eutheria</taxon>
        <taxon>Euarchontoglires</taxon>
        <taxon>Primates</taxon>
        <taxon>Haplorrhini</taxon>
        <taxon>Platyrrhini</taxon>
        <taxon>Cebidae</taxon>
        <taxon>Callitrichinae</taxon>
        <taxon>Saguinus</taxon>
    </lineage>
</organism>
<feature type="compositionally biased region" description="Basic and acidic residues" evidence="1">
    <location>
        <begin position="9"/>
        <end position="20"/>
    </location>
</feature>
<evidence type="ECO:0000313" key="3">
    <source>
        <dbReference type="Proteomes" id="UP001266305"/>
    </source>
</evidence>
<evidence type="ECO:0000256" key="1">
    <source>
        <dbReference type="SAM" id="MobiDB-lite"/>
    </source>
</evidence>
<evidence type="ECO:0000313" key="2">
    <source>
        <dbReference type="EMBL" id="KAK2107159.1"/>
    </source>
</evidence>
<sequence>MYPEEMPEQQEKEQEGRKDNITAARKMVMVKKLIKRAQIYPLQKKLPEESTADKEFARSINLNKITEEKNDACDLSTNNI</sequence>
<proteinExistence type="predicted"/>
<protein>
    <submittedName>
        <fullName evidence="2">Uncharacterized protein</fullName>
    </submittedName>
</protein>
<accession>A0ABQ9VCR2</accession>
<dbReference type="Proteomes" id="UP001266305">
    <property type="component" value="Unassembled WGS sequence"/>
</dbReference>
<feature type="region of interest" description="Disordered" evidence="1">
    <location>
        <begin position="1"/>
        <end position="22"/>
    </location>
</feature>